<dbReference type="InterPro" id="IPR050289">
    <property type="entry name" value="TorD/DmsD_chaperones"/>
</dbReference>
<dbReference type="InterPro" id="IPR036411">
    <property type="entry name" value="TorD-like_sf"/>
</dbReference>
<dbReference type="EMBL" id="QIBX01000005">
    <property type="protein sequence ID" value="RNL40581.1"/>
    <property type="molecule type" value="Genomic_DNA"/>
</dbReference>
<dbReference type="Proteomes" id="UP000269591">
    <property type="component" value="Unassembled WGS sequence"/>
</dbReference>
<keyword evidence="3" id="KW-1185">Reference proteome</keyword>
<gene>
    <name evidence="2" type="ORF">DMP06_04220</name>
</gene>
<name>A0A3N0B0D3_9ACTN</name>
<proteinExistence type="predicted"/>
<reference evidence="3" key="1">
    <citation type="submission" date="2018-05" db="EMBL/GenBank/DDBJ databases">
        <title>Genome Sequencing of selected type strains of the family Eggerthellaceae.</title>
        <authorList>
            <person name="Danylec N."/>
            <person name="Stoll D.A."/>
            <person name="Doetsch A."/>
            <person name="Huch M."/>
        </authorList>
    </citation>
    <scope>NUCLEOTIDE SEQUENCE [LARGE SCALE GENOMIC DNA]</scope>
    <source>
        <strain evidence="3">DSM 24851</strain>
    </source>
</reference>
<dbReference type="RefSeq" id="WP_123208506.1">
    <property type="nucleotide sequence ID" value="NZ_JBHTHO010000003.1"/>
</dbReference>
<accession>A0A3N0B0D3</accession>
<organism evidence="2 3">
    <name type="scientific">Slackia equolifaciens</name>
    <dbReference type="NCBI Taxonomy" id="498718"/>
    <lineage>
        <taxon>Bacteria</taxon>
        <taxon>Bacillati</taxon>
        <taxon>Actinomycetota</taxon>
        <taxon>Coriobacteriia</taxon>
        <taxon>Eggerthellales</taxon>
        <taxon>Eggerthellaceae</taxon>
        <taxon>Slackia</taxon>
    </lineage>
</organism>
<dbReference type="OrthoDB" id="3173487at2"/>
<comment type="caution">
    <text evidence="2">The sequence shown here is derived from an EMBL/GenBank/DDBJ whole genome shotgun (WGS) entry which is preliminary data.</text>
</comment>
<evidence type="ECO:0000313" key="2">
    <source>
        <dbReference type="EMBL" id="RNL40581.1"/>
    </source>
</evidence>
<evidence type="ECO:0000313" key="3">
    <source>
        <dbReference type="Proteomes" id="UP000269591"/>
    </source>
</evidence>
<evidence type="ECO:0008006" key="4">
    <source>
        <dbReference type="Google" id="ProtNLM"/>
    </source>
</evidence>
<dbReference type="InterPro" id="IPR020945">
    <property type="entry name" value="DMSO/NO3_reduct_chaperone"/>
</dbReference>
<dbReference type="PANTHER" id="PTHR34227">
    <property type="entry name" value="CHAPERONE PROTEIN YCDY"/>
    <property type="match status" value="1"/>
</dbReference>
<dbReference type="SUPFAM" id="SSF89155">
    <property type="entry name" value="TorD-like"/>
    <property type="match status" value="1"/>
</dbReference>
<evidence type="ECO:0000256" key="1">
    <source>
        <dbReference type="ARBA" id="ARBA00023186"/>
    </source>
</evidence>
<dbReference type="AlphaFoldDB" id="A0A3N0B0D3"/>
<keyword evidence="1" id="KW-0143">Chaperone</keyword>
<dbReference type="PANTHER" id="PTHR34227:SF1">
    <property type="entry name" value="DIMETHYL SULFOXIDE REDUCTASE CHAPERONE-RELATED"/>
    <property type="match status" value="1"/>
</dbReference>
<dbReference type="Pfam" id="PF02613">
    <property type="entry name" value="Nitrate_red_del"/>
    <property type="match status" value="1"/>
</dbReference>
<dbReference type="Gene3D" id="1.10.3480.10">
    <property type="entry name" value="TorD-like"/>
    <property type="match status" value="1"/>
</dbReference>
<protein>
    <recommendedName>
        <fullName evidence="4">Molecular chaperone TorD</fullName>
    </recommendedName>
</protein>
<sequence>MRKTTEESLRLAIGMADSCELFGRAFSFPDRDLAYALTCGSFQADCASCLNEIGLKGSNVDEVALRLRRHAGGQPDELCESLRVAYSIMYLTPGGHTPIFPYESAFLHVAQGREDVPALFQTRVALDVERCMKEAGVMPKDAHSEPCDSVQNEFLFLSYLFGSLASALHSGDCGAAADLETKISSFASRHVAVWLPDFLIRTIEYPEAGAYAHIAQAATLLVGRLCNDYAGGRESDRV</sequence>